<evidence type="ECO:0000256" key="5">
    <source>
        <dbReference type="SAM" id="Phobius"/>
    </source>
</evidence>
<dbReference type="GO" id="GO:0006890">
    <property type="term" value="P:retrograde vesicle-mediated transport, Golgi to endoplasmic reticulum"/>
    <property type="evidence" value="ECO:0007669"/>
    <property type="project" value="InterPro"/>
</dbReference>
<organism evidence="6 7">
    <name type="scientific">Cymbomonas tetramitiformis</name>
    <dbReference type="NCBI Taxonomy" id="36881"/>
    <lineage>
        <taxon>Eukaryota</taxon>
        <taxon>Viridiplantae</taxon>
        <taxon>Chlorophyta</taxon>
        <taxon>Pyramimonadophyceae</taxon>
        <taxon>Pyramimonadales</taxon>
        <taxon>Pyramimonadaceae</taxon>
        <taxon>Cymbomonas</taxon>
    </lineage>
</organism>
<dbReference type="SMART" id="SM01160">
    <property type="entry name" value="DUF1751"/>
    <property type="match status" value="1"/>
</dbReference>
<reference evidence="6 7" key="1">
    <citation type="journal article" date="2015" name="Genome Biol. Evol.">
        <title>Comparative Genomics of a Bacterivorous Green Alga Reveals Evolutionary Causalities and Consequences of Phago-Mixotrophic Mode of Nutrition.</title>
        <authorList>
            <person name="Burns J.A."/>
            <person name="Paasch A."/>
            <person name="Narechania A."/>
            <person name="Kim E."/>
        </authorList>
    </citation>
    <scope>NUCLEOTIDE SEQUENCE [LARGE SCALE GENOMIC DNA]</scope>
    <source>
        <strain evidence="6 7">PLY_AMNH</strain>
    </source>
</reference>
<proteinExistence type="predicted"/>
<name>A0AAE0L1H6_9CHLO</name>
<dbReference type="PANTHER" id="PTHR13377:SF3">
    <property type="entry name" value="TRANSMEMBRANE PROTEIN 115"/>
    <property type="match status" value="1"/>
</dbReference>
<dbReference type="SUPFAM" id="SSF144091">
    <property type="entry name" value="Rhomboid-like"/>
    <property type="match status" value="1"/>
</dbReference>
<dbReference type="Gene3D" id="1.20.1540.10">
    <property type="entry name" value="Rhomboid-like"/>
    <property type="match status" value="1"/>
</dbReference>
<dbReference type="GO" id="GO:0005794">
    <property type="term" value="C:Golgi apparatus"/>
    <property type="evidence" value="ECO:0007669"/>
    <property type="project" value="TreeGrafter"/>
</dbReference>
<feature type="transmembrane region" description="Helical" evidence="5">
    <location>
        <begin position="188"/>
        <end position="205"/>
    </location>
</feature>
<evidence type="ECO:0000313" key="6">
    <source>
        <dbReference type="EMBL" id="KAK3268442.1"/>
    </source>
</evidence>
<accession>A0AAE0L1H6</accession>
<feature type="transmembrane region" description="Helical" evidence="5">
    <location>
        <begin position="166"/>
        <end position="182"/>
    </location>
</feature>
<feature type="transmembrane region" description="Helical" evidence="5">
    <location>
        <begin position="23"/>
        <end position="47"/>
    </location>
</feature>
<gene>
    <name evidence="6" type="ORF">CYMTET_23062</name>
</gene>
<comment type="subcellular location">
    <subcellularLocation>
        <location evidence="1">Membrane</location>
        <topology evidence="1">Multi-pass membrane protein</topology>
    </subcellularLocation>
</comment>
<dbReference type="Pfam" id="PF08551">
    <property type="entry name" value="DUF1751"/>
    <property type="match status" value="1"/>
</dbReference>
<dbReference type="InterPro" id="IPR035952">
    <property type="entry name" value="Rhomboid-like_sf"/>
</dbReference>
<evidence type="ECO:0008006" key="8">
    <source>
        <dbReference type="Google" id="ProtNLM"/>
    </source>
</evidence>
<protein>
    <recommendedName>
        <fullName evidence="8">Transmembrane protein 115</fullName>
    </recommendedName>
</protein>
<dbReference type="PANTHER" id="PTHR13377">
    <property type="entry name" value="PLACENTAL PROTEIN 6"/>
    <property type="match status" value="1"/>
</dbReference>
<keyword evidence="2 5" id="KW-0812">Transmembrane</keyword>
<keyword evidence="3 5" id="KW-1133">Transmembrane helix</keyword>
<dbReference type="Proteomes" id="UP001190700">
    <property type="component" value="Unassembled WGS sequence"/>
</dbReference>
<evidence type="ECO:0000313" key="7">
    <source>
        <dbReference type="Proteomes" id="UP001190700"/>
    </source>
</evidence>
<keyword evidence="4 5" id="KW-0472">Membrane</keyword>
<sequence length="307" mass="33656">MNDPLSPGATPLQFAGFTRLSKLLVGLLFSTYALSWVSPTLISYLALIPGKTLPCVWNVVTAGLVETNFWMLLFDATTLLLMAGHLEPNWGSKEFLKFVTVINTTVGVAAFVIMLSLYFCTGSEYYLYGQLHGFHGVIGALFVALKRSIPEYEVKLFVCISLKVKYLPLLLVFIATVISEVIMDDDLVMFTLLGTYSGWVYLRYYQHNALTGTKGDLSEAMIFFKLLSSCLQARILCLSAYPPAHPPALPTCLLPSELPARLSLPAKLPARLPTASLNCLPACLLPSELPARLPTASELPARLPTAF</sequence>
<evidence type="ECO:0000256" key="4">
    <source>
        <dbReference type="ARBA" id="ARBA00023136"/>
    </source>
</evidence>
<dbReference type="AlphaFoldDB" id="A0AAE0L1H6"/>
<keyword evidence="7" id="KW-1185">Reference proteome</keyword>
<dbReference type="FunFam" id="1.20.1540.10:FF:000004">
    <property type="entry name" value="Transmembrane protein 115"/>
    <property type="match status" value="1"/>
</dbReference>
<dbReference type="EMBL" id="LGRX02011827">
    <property type="protein sequence ID" value="KAK3268442.1"/>
    <property type="molecule type" value="Genomic_DNA"/>
</dbReference>
<dbReference type="GO" id="GO:0016020">
    <property type="term" value="C:membrane"/>
    <property type="evidence" value="ECO:0007669"/>
    <property type="project" value="UniProtKB-SubCell"/>
</dbReference>
<evidence type="ECO:0000256" key="2">
    <source>
        <dbReference type="ARBA" id="ARBA00022692"/>
    </source>
</evidence>
<dbReference type="InterPro" id="IPR013861">
    <property type="entry name" value="TMEM115/Pdh1/Rbl19"/>
</dbReference>
<evidence type="ECO:0000256" key="1">
    <source>
        <dbReference type="ARBA" id="ARBA00004141"/>
    </source>
</evidence>
<evidence type="ECO:0000256" key="3">
    <source>
        <dbReference type="ARBA" id="ARBA00022989"/>
    </source>
</evidence>
<feature type="transmembrane region" description="Helical" evidence="5">
    <location>
        <begin position="98"/>
        <end position="119"/>
    </location>
</feature>
<comment type="caution">
    <text evidence="6">The sequence shown here is derived from an EMBL/GenBank/DDBJ whole genome shotgun (WGS) entry which is preliminary data.</text>
</comment>